<dbReference type="Proteomes" id="UP001457282">
    <property type="component" value="Unassembled WGS sequence"/>
</dbReference>
<dbReference type="GO" id="GO:0016020">
    <property type="term" value="C:membrane"/>
    <property type="evidence" value="ECO:0007669"/>
    <property type="project" value="InterPro"/>
</dbReference>
<dbReference type="GO" id="GO:0015031">
    <property type="term" value="P:protein transport"/>
    <property type="evidence" value="ECO:0007669"/>
    <property type="project" value="UniProtKB-KW"/>
</dbReference>
<evidence type="ECO:0000256" key="8">
    <source>
        <dbReference type="ARBA" id="ARBA00037801"/>
    </source>
</evidence>
<reference evidence="11 12" key="1">
    <citation type="journal article" date="2023" name="G3 (Bethesda)">
        <title>A chromosome-length genome assembly and annotation of blackberry (Rubus argutus, cv. 'Hillquist').</title>
        <authorList>
            <person name="Bruna T."/>
            <person name="Aryal R."/>
            <person name="Dudchenko O."/>
            <person name="Sargent D.J."/>
            <person name="Mead D."/>
            <person name="Buti M."/>
            <person name="Cavallini A."/>
            <person name="Hytonen T."/>
            <person name="Andres J."/>
            <person name="Pham M."/>
            <person name="Weisz D."/>
            <person name="Mascagni F."/>
            <person name="Usai G."/>
            <person name="Natali L."/>
            <person name="Bassil N."/>
            <person name="Fernandez G.E."/>
            <person name="Lomsadze A."/>
            <person name="Armour M."/>
            <person name="Olukolu B."/>
            <person name="Poorten T."/>
            <person name="Britton C."/>
            <person name="Davik J."/>
            <person name="Ashrafi H."/>
            <person name="Aiden E.L."/>
            <person name="Borodovsky M."/>
            <person name="Worthington M."/>
        </authorList>
    </citation>
    <scope>NUCLEOTIDE SEQUENCE [LARGE SCALE GENOMIC DNA]</scope>
    <source>
        <strain evidence="11">PI 553951</strain>
    </source>
</reference>
<dbReference type="GO" id="GO:0005794">
    <property type="term" value="C:Golgi apparatus"/>
    <property type="evidence" value="ECO:0007669"/>
    <property type="project" value="UniProtKB-SubCell"/>
</dbReference>
<organism evidence="11 12">
    <name type="scientific">Rubus argutus</name>
    <name type="common">Southern blackberry</name>
    <dbReference type="NCBI Taxonomy" id="59490"/>
    <lineage>
        <taxon>Eukaryota</taxon>
        <taxon>Viridiplantae</taxon>
        <taxon>Streptophyta</taxon>
        <taxon>Embryophyta</taxon>
        <taxon>Tracheophyta</taxon>
        <taxon>Spermatophyta</taxon>
        <taxon>Magnoliopsida</taxon>
        <taxon>eudicotyledons</taxon>
        <taxon>Gunneridae</taxon>
        <taxon>Pentapetalae</taxon>
        <taxon>rosids</taxon>
        <taxon>fabids</taxon>
        <taxon>Rosales</taxon>
        <taxon>Rosaceae</taxon>
        <taxon>Rosoideae</taxon>
        <taxon>Rosoideae incertae sedis</taxon>
        <taxon>Rubus</taxon>
    </lineage>
</organism>
<keyword evidence="6" id="KW-0333">Golgi apparatus</keyword>
<evidence type="ECO:0000256" key="5">
    <source>
        <dbReference type="ARBA" id="ARBA00022989"/>
    </source>
</evidence>
<sequence>MMVANSFDLWKKDVFFPAAEEVQESADIMESTYRAWARQRRESVAPEDLDELCRELQTALGTAKWQLEEFEKAVRLSYRQRGDDHTSARHGQFISAIENQISHVETALSASFSAEGKKHLRWVHLDEEECDDLAAFLSGTSHCIPSAKNEYIELGPSVKSSEENHMRRKDADIKSTAACNLDISDEINGVNDTVINIKDPGFVMDLNGKEMPGARDGIVYHADRTNNTRKTWSSPNCELRVIVADEAEQRTKLLPSFEDTPKEKGSKFVFWRRCGELHQAKGAGYLFNQLFGRVGASQKQSQSPQKRWQSPLRLHYGRSVQVTLALMLTFFLLVPFVFYSS</sequence>
<evidence type="ECO:0000259" key="10">
    <source>
        <dbReference type="Pfam" id="PF09177"/>
    </source>
</evidence>
<keyword evidence="12" id="KW-1185">Reference proteome</keyword>
<evidence type="ECO:0000256" key="4">
    <source>
        <dbReference type="ARBA" id="ARBA00022927"/>
    </source>
</evidence>
<dbReference type="InterPro" id="IPR010989">
    <property type="entry name" value="SNARE"/>
</dbReference>
<evidence type="ECO:0000256" key="2">
    <source>
        <dbReference type="ARBA" id="ARBA00022448"/>
    </source>
</evidence>
<protein>
    <recommendedName>
        <fullName evidence="10">Syntaxin 6/10/61 N-terminal domain-containing protein</fullName>
    </recommendedName>
</protein>
<evidence type="ECO:0000256" key="3">
    <source>
        <dbReference type="ARBA" id="ARBA00022692"/>
    </source>
</evidence>
<dbReference type="PANTHER" id="PTHR34949:SF3">
    <property type="entry name" value="OS08G0244100 PROTEIN"/>
    <property type="match status" value="1"/>
</dbReference>
<keyword evidence="5 9" id="KW-1133">Transmembrane helix</keyword>
<name>A0AAW1X611_RUBAR</name>
<comment type="similarity">
    <text evidence="1">Belongs to the syntaxin family.</text>
</comment>
<evidence type="ECO:0000313" key="11">
    <source>
        <dbReference type="EMBL" id="KAK9931758.1"/>
    </source>
</evidence>
<keyword evidence="4" id="KW-0653">Protein transport</keyword>
<gene>
    <name evidence="11" type="ORF">M0R45_019022</name>
</gene>
<dbReference type="EMBL" id="JBEDUW010000004">
    <property type="protein sequence ID" value="KAK9931758.1"/>
    <property type="molecule type" value="Genomic_DNA"/>
</dbReference>
<dbReference type="AlphaFoldDB" id="A0AAW1X611"/>
<evidence type="ECO:0000256" key="7">
    <source>
        <dbReference type="ARBA" id="ARBA00023136"/>
    </source>
</evidence>
<dbReference type="PANTHER" id="PTHR34949">
    <property type="entry name" value="OS05G0443700 PROTEIN"/>
    <property type="match status" value="1"/>
</dbReference>
<dbReference type="Pfam" id="PF09177">
    <property type="entry name" value="STX6_10_61_N"/>
    <property type="match status" value="1"/>
</dbReference>
<comment type="subcellular location">
    <subcellularLocation>
        <location evidence="8">Golgi apparatus</location>
        <location evidence="8">trans-Golgi network membrane</location>
        <topology evidence="8">Single-pass type IV membrane protein</topology>
    </subcellularLocation>
</comment>
<comment type="caution">
    <text evidence="11">The sequence shown here is derived from an EMBL/GenBank/DDBJ whole genome shotgun (WGS) entry which is preliminary data.</text>
</comment>
<evidence type="ECO:0000256" key="6">
    <source>
        <dbReference type="ARBA" id="ARBA00023034"/>
    </source>
</evidence>
<accession>A0AAW1X611</accession>
<dbReference type="SUPFAM" id="SSF47661">
    <property type="entry name" value="t-snare proteins"/>
    <property type="match status" value="1"/>
</dbReference>
<dbReference type="InterPro" id="IPR015260">
    <property type="entry name" value="Syntaxin-6/10/61_N"/>
</dbReference>
<keyword evidence="2" id="KW-0813">Transport</keyword>
<evidence type="ECO:0000256" key="9">
    <source>
        <dbReference type="SAM" id="Phobius"/>
    </source>
</evidence>
<dbReference type="GO" id="GO:0048193">
    <property type="term" value="P:Golgi vesicle transport"/>
    <property type="evidence" value="ECO:0007669"/>
    <property type="project" value="InterPro"/>
</dbReference>
<dbReference type="Gene3D" id="1.20.58.90">
    <property type="match status" value="1"/>
</dbReference>
<keyword evidence="7 9" id="KW-0472">Membrane</keyword>
<keyword evidence="3 9" id="KW-0812">Transmembrane</keyword>
<feature type="transmembrane region" description="Helical" evidence="9">
    <location>
        <begin position="316"/>
        <end position="339"/>
    </location>
</feature>
<proteinExistence type="inferred from homology"/>
<evidence type="ECO:0000313" key="12">
    <source>
        <dbReference type="Proteomes" id="UP001457282"/>
    </source>
</evidence>
<feature type="domain" description="Syntaxin 6/10/61 N-terminal" evidence="10">
    <location>
        <begin position="13"/>
        <end position="105"/>
    </location>
</feature>
<evidence type="ECO:0000256" key="1">
    <source>
        <dbReference type="ARBA" id="ARBA00009063"/>
    </source>
</evidence>
<dbReference type="CDD" id="cd21442">
    <property type="entry name" value="SNARE_NTD_STX6-like"/>
    <property type="match status" value="1"/>
</dbReference>
<dbReference type="FunFam" id="1.20.58.90:FF:000004">
    <property type="entry name" value="Syntaxin 10"/>
    <property type="match status" value="1"/>
</dbReference>